<dbReference type="Gene3D" id="3.40.50.300">
    <property type="entry name" value="P-loop containing nucleotide triphosphate hydrolases"/>
    <property type="match status" value="1"/>
</dbReference>
<dbReference type="InterPro" id="IPR011990">
    <property type="entry name" value="TPR-like_helical_dom_sf"/>
</dbReference>
<dbReference type="SMART" id="SM01043">
    <property type="entry name" value="BTAD"/>
    <property type="match status" value="1"/>
</dbReference>
<evidence type="ECO:0000256" key="5">
    <source>
        <dbReference type="ARBA" id="ARBA00023163"/>
    </source>
</evidence>
<comment type="caution">
    <text evidence="9">The sequence shown here is derived from an EMBL/GenBank/DDBJ whole genome shotgun (WGS) entry which is preliminary data.</text>
</comment>
<dbReference type="CDD" id="cd15831">
    <property type="entry name" value="BTAD"/>
    <property type="match status" value="1"/>
</dbReference>
<protein>
    <submittedName>
        <fullName evidence="9">AfsR/SARP family transcriptional regulator</fullName>
    </submittedName>
</protein>
<proteinExistence type="inferred from homology"/>
<dbReference type="RefSeq" id="WP_254076895.1">
    <property type="nucleotide sequence ID" value="NZ_BLLG01000013.1"/>
</dbReference>
<evidence type="ECO:0000313" key="9">
    <source>
        <dbReference type="EMBL" id="GFH38036.1"/>
    </source>
</evidence>
<dbReference type="InterPro" id="IPR016032">
    <property type="entry name" value="Sig_transdc_resp-reg_C-effctor"/>
</dbReference>
<evidence type="ECO:0000256" key="4">
    <source>
        <dbReference type="ARBA" id="ARBA00023125"/>
    </source>
</evidence>
<dbReference type="Gene3D" id="1.10.10.10">
    <property type="entry name" value="Winged helix-like DNA-binding domain superfamily/Winged helix DNA-binding domain"/>
    <property type="match status" value="1"/>
</dbReference>
<keyword evidence="2" id="KW-0902">Two-component regulatory system</keyword>
<evidence type="ECO:0000256" key="7">
    <source>
        <dbReference type="SAM" id="MobiDB-lite"/>
    </source>
</evidence>
<dbReference type="Pfam" id="PF00486">
    <property type="entry name" value="Trans_reg_C"/>
    <property type="match status" value="1"/>
</dbReference>
<dbReference type="InterPro" id="IPR027417">
    <property type="entry name" value="P-loop_NTPase"/>
</dbReference>
<dbReference type="Gene3D" id="1.25.40.10">
    <property type="entry name" value="Tetratricopeptide repeat domain"/>
    <property type="match status" value="1"/>
</dbReference>
<feature type="compositionally biased region" description="Low complexity" evidence="7">
    <location>
        <begin position="327"/>
        <end position="357"/>
    </location>
</feature>
<keyword evidence="4 6" id="KW-0238">DNA-binding</keyword>
<reference evidence="9 10" key="1">
    <citation type="submission" date="2020-02" db="EMBL/GenBank/DDBJ databases">
        <title>Whole Genome Shotgun Sequence of Streptomyces sp. strain CWH03.</title>
        <authorList>
            <person name="Dohra H."/>
            <person name="Kodani S."/>
            <person name="Yamamura H."/>
        </authorList>
    </citation>
    <scope>NUCLEOTIDE SEQUENCE [LARGE SCALE GENOMIC DNA]</scope>
    <source>
        <strain evidence="9 10">CWH03</strain>
    </source>
</reference>
<dbReference type="SUPFAM" id="SSF46894">
    <property type="entry name" value="C-terminal effector domain of the bipartite response regulators"/>
    <property type="match status" value="1"/>
</dbReference>
<feature type="compositionally biased region" description="Low complexity" evidence="7">
    <location>
        <begin position="749"/>
        <end position="762"/>
    </location>
</feature>
<dbReference type="PRINTS" id="PR00364">
    <property type="entry name" value="DISEASERSIST"/>
</dbReference>
<feature type="compositionally biased region" description="Pro residues" evidence="7">
    <location>
        <begin position="779"/>
        <end position="799"/>
    </location>
</feature>
<name>A0A6A0AYP4_9ACTN</name>
<comment type="similarity">
    <text evidence="1">Belongs to the AfsR/DnrI/RedD regulatory family.</text>
</comment>
<evidence type="ECO:0000313" key="10">
    <source>
        <dbReference type="Proteomes" id="UP000484988"/>
    </source>
</evidence>
<feature type="domain" description="OmpR/PhoB-type" evidence="8">
    <location>
        <begin position="1"/>
        <end position="94"/>
    </location>
</feature>
<dbReference type="GO" id="GO:0000160">
    <property type="term" value="P:phosphorelay signal transduction system"/>
    <property type="evidence" value="ECO:0007669"/>
    <property type="project" value="UniProtKB-KW"/>
</dbReference>
<evidence type="ECO:0000256" key="1">
    <source>
        <dbReference type="ARBA" id="ARBA00005820"/>
    </source>
</evidence>
<dbReference type="PROSITE" id="PS51755">
    <property type="entry name" value="OMPR_PHOB"/>
    <property type="match status" value="1"/>
</dbReference>
<feature type="DNA-binding region" description="OmpR/PhoB-type" evidence="6">
    <location>
        <begin position="1"/>
        <end position="94"/>
    </location>
</feature>
<dbReference type="InterPro" id="IPR036388">
    <property type="entry name" value="WH-like_DNA-bd_sf"/>
</dbReference>
<dbReference type="EMBL" id="BLLG01000013">
    <property type="protein sequence ID" value="GFH38036.1"/>
    <property type="molecule type" value="Genomic_DNA"/>
</dbReference>
<evidence type="ECO:0000256" key="3">
    <source>
        <dbReference type="ARBA" id="ARBA00023015"/>
    </source>
</evidence>
<keyword evidence="3" id="KW-0805">Transcription regulation</keyword>
<dbReference type="SUPFAM" id="SSF52540">
    <property type="entry name" value="P-loop containing nucleoside triphosphate hydrolases"/>
    <property type="match status" value="1"/>
</dbReference>
<evidence type="ECO:0000259" key="8">
    <source>
        <dbReference type="PROSITE" id="PS51755"/>
    </source>
</evidence>
<feature type="compositionally biased region" description="Low complexity" evidence="7">
    <location>
        <begin position="386"/>
        <end position="396"/>
    </location>
</feature>
<evidence type="ECO:0000256" key="2">
    <source>
        <dbReference type="ARBA" id="ARBA00023012"/>
    </source>
</evidence>
<feature type="region of interest" description="Disordered" evidence="7">
    <location>
        <begin position="749"/>
        <end position="806"/>
    </location>
</feature>
<feature type="region of interest" description="Disordered" evidence="7">
    <location>
        <begin position="248"/>
        <end position="428"/>
    </location>
</feature>
<dbReference type="InterPro" id="IPR001867">
    <property type="entry name" value="OmpR/PhoB-type_DNA-bd"/>
</dbReference>
<keyword evidence="10" id="KW-1185">Reference proteome</keyword>
<dbReference type="AlphaFoldDB" id="A0A6A0AYP4"/>
<dbReference type="PANTHER" id="PTHR35807">
    <property type="entry name" value="TRANSCRIPTIONAL REGULATOR REDD-RELATED"/>
    <property type="match status" value="1"/>
</dbReference>
<dbReference type="SMART" id="SM00862">
    <property type="entry name" value="Trans_reg_C"/>
    <property type="match status" value="1"/>
</dbReference>
<dbReference type="InterPro" id="IPR005158">
    <property type="entry name" value="BTAD"/>
</dbReference>
<organism evidence="9 10">
    <name type="scientific">Streptomyces pacificus</name>
    <dbReference type="NCBI Taxonomy" id="2705029"/>
    <lineage>
        <taxon>Bacteria</taxon>
        <taxon>Bacillati</taxon>
        <taxon>Actinomycetota</taxon>
        <taxon>Actinomycetes</taxon>
        <taxon>Kitasatosporales</taxon>
        <taxon>Streptomycetaceae</taxon>
        <taxon>Streptomyces</taxon>
    </lineage>
</organism>
<gene>
    <name evidence="9" type="ORF">SCWH03_42760</name>
</gene>
<dbReference type="SUPFAM" id="SSF48452">
    <property type="entry name" value="TPR-like"/>
    <property type="match status" value="1"/>
</dbReference>
<feature type="compositionally biased region" description="Gly residues" evidence="7">
    <location>
        <begin position="358"/>
        <end position="367"/>
    </location>
</feature>
<dbReference type="PANTHER" id="PTHR35807:SF1">
    <property type="entry name" value="TRANSCRIPTIONAL REGULATOR REDD"/>
    <property type="match status" value="1"/>
</dbReference>
<dbReference type="GO" id="GO:0003677">
    <property type="term" value="F:DNA binding"/>
    <property type="evidence" value="ECO:0007669"/>
    <property type="project" value="UniProtKB-UniRule"/>
</dbReference>
<dbReference type="GO" id="GO:0006355">
    <property type="term" value="P:regulation of DNA-templated transcription"/>
    <property type="evidence" value="ECO:0007669"/>
    <property type="project" value="InterPro"/>
</dbReference>
<evidence type="ECO:0000256" key="6">
    <source>
        <dbReference type="PROSITE-ProRule" id="PRU01091"/>
    </source>
</evidence>
<sequence length="806" mass="82742">MRFQLLGPLSITDGADSVVLPPSKPTVLLASLLLHANSVVSVEYLQRAMWGEEQPATARAALQTCVLRLRRLFVKHGVTGAPIEAVPGGYRICAGPDSLDLIGFRERLRLAATYPHDPERELDTLQDALSLWQGPLLANVRSDVLRRDEVPRLAEERLHTVEKVCDLQLALGRCGEALVTLWGATRAHPGHERFREQLIEALYRSGRQTEALAEYRRVKAYLRAELGVDPSLALRELELAILRGDDLGRAAPVAPPAPPRLRPRPAVASGRVEGRSSLTAGAPGGAGAAAAVEPVPDILDGQPVEGPPPQAVPGARPPYAPADPVHHAAAPVPLQDPVTPEGPAAAQGGAGRPEAAGGAVGPAGGAGAAPSARPPATPGGTPPLPGATTPGTGPPDGTRPPAVPEGAGAALPLPAASPAASPAGGPAVHESGAGLVVPVPPVPAFTGRAAQAAALTGRLTVRDGHGAATVVVSGAPGTGKTALARQAAHAAADAFPGGRFLVRMVHPDARPLTAGEVTAAVAAALGEPYARGPVLLVLDDVLDADQVLPLLHTRPDVTALVTSRRGLAGLIAAHGGWVQRLGPLSEHESYDLLRTALGAERVGAEPDAARALAELCRHHPLALRIVSARLLTRPSLRLADCAGWLAGDPLARLSLPGSPHMSLRRVLDEALGRLDGPAARAFLRIAAGASGVLHATDGAALLGLPPPETEDLLERLADAGLLEEGPPGPYRVHDFLRLYARGCASPPACCAEPPPDSSAESPPGSPAPSRPESPAGSLPEPPPDSSAESPPDPPAVLPPDRPEQKV</sequence>
<dbReference type="Proteomes" id="UP000484988">
    <property type="component" value="Unassembled WGS sequence"/>
</dbReference>
<dbReference type="Pfam" id="PF03704">
    <property type="entry name" value="BTAD"/>
    <property type="match status" value="1"/>
</dbReference>
<feature type="compositionally biased region" description="Pro residues" evidence="7">
    <location>
        <begin position="305"/>
        <end position="321"/>
    </location>
</feature>
<accession>A0A6A0AYP4</accession>
<dbReference type="InterPro" id="IPR051677">
    <property type="entry name" value="AfsR-DnrI-RedD_regulator"/>
</dbReference>
<feature type="compositionally biased region" description="Low complexity" evidence="7">
    <location>
        <begin position="404"/>
        <end position="428"/>
    </location>
</feature>
<feature type="compositionally biased region" description="Pro residues" evidence="7">
    <location>
        <begin position="372"/>
        <end position="385"/>
    </location>
</feature>
<keyword evidence="5" id="KW-0804">Transcription</keyword>